<evidence type="ECO:0000313" key="1">
    <source>
        <dbReference type="EMBL" id="OMO68196.1"/>
    </source>
</evidence>
<sequence>MQASFSTSGEVIQFNINMMYLETNFFLYASTGKGIDSIAPDLVQGPLPIGLKIANLDHVTSQIIKEFGLEEVGMIRAILKTKLVGPIQMPLVNLSVEAWDDFVRLAFNVSVSAPTFNTYANTINFLPTGAAITPLL</sequence>
<reference evidence="2" key="1">
    <citation type="submission" date="2013-09" db="EMBL/GenBank/DDBJ databases">
        <title>Corchorus olitorius genome sequencing.</title>
        <authorList>
            <person name="Alam M."/>
            <person name="Haque M.S."/>
            <person name="Islam M.S."/>
            <person name="Emdad E.M."/>
            <person name="Islam M.M."/>
            <person name="Ahmed B."/>
            <person name="Halim A."/>
            <person name="Hossen Q.M.M."/>
            <person name="Hossain M.Z."/>
            <person name="Ahmed R."/>
            <person name="Khan M.M."/>
            <person name="Islam R."/>
            <person name="Rashid M.M."/>
            <person name="Khan S.A."/>
            <person name="Rahman M.S."/>
            <person name="Alam M."/>
            <person name="Yahiya A.S."/>
            <person name="Khan M.S."/>
            <person name="Azam M.S."/>
            <person name="Haque T."/>
            <person name="Lashkar M.Z.H."/>
            <person name="Akhand A.I."/>
            <person name="Morshed G."/>
            <person name="Roy S."/>
            <person name="Uddin K.S."/>
            <person name="Rabeya T."/>
            <person name="Hossain A.S."/>
            <person name="Chowdhury A."/>
            <person name="Snigdha A.R."/>
            <person name="Mortoza M.S."/>
            <person name="Matin S.A."/>
            <person name="Hoque S.M.E."/>
            <person name="Islam M.K."/>
            <person name="Roy D.K."/>
            <person name="Haider R."/>
            <person name="Moosa M.M."/>
            <person name="Elias S.M."/>
            <person name="Hasan A.M."/>
            <person name="Jahan S."/>
            <person name="Shafiuddin M."/>
            <person name="Mahmood N."/>
            <person name="Shommy N.S."/>
        </authorList>
    </citation>
    <scope>NUCLEOTIDE SEQUENCE [LARGE SCALE GENOMIC DNA]</scope>
    <source>
        <strain evidence="2">cv. O-4</strain>
    </source>
</reference>
<dbReference type="OrthoDB" id="1729908at2759"/>
<protein>
    <submittedName>
        <fullName evidence="1">Uncharacterized protein</fullName>
    </submittedName>
</protein>
<name>A0A1R3HD36_9ROSI</name>
<dbReference type="Proteomes" id="UP000187203">
    <property type="component" value="Unassembled WGS sequence"/>
</dbReference>
<dbReference type="EMBL" id="AWUE01020408">
    <property type="protein sequence ID" value="OMO68196.1"/>
    <property type="molecule type" value="Genomic_DNA"/>
</dbReference>
<gene>
    <name evidence="1" type="ORF">COLO4_29842</name>
</gene>
<proteinExistence type="predicted"/>
<keyword evidence="2" id="KW-1185">Reference proteome</keyword>
<dbReference type="InterPro" id="IPR052965">
    <property type="entry name" value="Pigment-catalase-like"/>
</dbReference>
<dbReference type="PANTHER" id="PTHR31694:SF17">
    <property type="entry name" value="DESICCATION-RELATED PROTEIN PCC13-62-LIKE"/>
    <property type="match status" value="1"/>
</dbReference>
<evidence type="ECO:0000313" key="2">
    <source>
        <dbReference type="Proteomes" id="UP000187203"/>
    </source>
</evidence>
<dbReference type="Pfam" id="PF13668">
    <property type="entry name" value="Ferritin_2"/>
    <property type="match status" value="1"/>
</dbReference>
<organism evidence="1 2">
    <name type="scientific">Corchorus olitorius</name>
    <dbReference type="NCBI Taxonomy" id="93759"/>
    <lineage>
        <taxon>Eukaryota</taxon>
        <taxon>Viridiplantae</taxon>
        <taxon>Streptophyta</taxon>
        <taxon>Embryophyta</taxon>
        <taxon>Tracheophyta</taxon>
        <taxon>Spermatophyta</taxon>
        <taxon>Magnoliopsida</taxon>
        <taxon>eudicotyledons</taxon>
        <taxon>Gunneridae</taxon>
        <taxon>Pentapetalae</taxon>
        <taxon>rosids</taxon>
        <taxon>malvids</taxon>
        <taxon>Malvales</taxon>
        <taxon>Malvaceae</taxon>
        <taxon>Grewioideae</taxon>
        <taxon>Apeibeae</taxon>
        <taxon>Corchorus</taxon>
    </lineage>
</organism>
<comment type="caution">
    <text evidence="1">The sequence shown here is derived from an EMBL/GenBank/DDBJ whole genome shotgun (WGS) entry which is preliminary data.</text>
</comment>
<dbReference type="PANTHER" id="PTHR31694">
    <property type="entry name" value="DESICCATION-LIKE PROTEIN"/>
    <property type="match status" value="1"/>
</dbReference>
<dbReference type="AlphaFoldDB" id="A0A1R3HD36"/>
<accession>A0A1R3HD36</accession>
<dbReference type="STRING" id="93759.A0A1R3HD36"/>